<evidence type="ECO:0000313" key="3">
    <source>
        <dbReference type="EMBL" id="KAF0331335.1"/>
    </source>
</evidence>
<sequence length="331" mass="36066">MSYTTSTAPTNAWSMLSGISLNDVSVVSAYRLPITLNHIHLVAPGSIFSAMLMESHPAPPEGKLKTATAQNLSYLKSAVGWNRQASTRSLTSTSTETPKLTRAKTVSTPQTNVAERMANVKSSIDFPKMKSVYYREPRVGPCSLSCRVVVVGDSDALKSKMIHTFMSNAPVAADEDIPQGSDCSRSAVKVDDIHVDLELHDTTGVEDYSFLLHMGCSEADAFLVLSWKYCDSQFKSVKERWVPEISSTFHGVPYLVVRTHEGRNENVKDETLAKFTASSALGRKLAEASTAVRYVDCDVGDALAVRTLIGRIIVAANKVKLSAISKSRSRD</sequence>
<name>A0A8H3WS07_9PEZI</name>
<proteinExistence type="predicted"/>
<accession>A0A8H3WS07</accession>
<dbReference type="InterPro" id="IPR027417">
    <property type="entry name" value="P-loop_NTPase"/>
</dbReference>
<dbReference type="OrthoDB" id="4851164at2759"/>
<dbReference type="GO" id="GO:0007264">
    <property type="term" value="P:small GTPase-mediated signal transduction"/>
    <property type="evidence" value="ECO:0007669"/>
    <property type="project" value="InterPro"/>
</dbReference>
<dbReference type="EMBL" id="WOWK01000004">
    <property type="protein sequence ID" value="KAF0331335.1"/>
    <property type="molecule type" value="Genomic_DNA"/>
</dbReference>
<gene>
    <name evidence="3" type="ORF">GQ607_001643</name>
</gene>
<dbReference type="InterPro" id="IPR001806">
    <property type="entry name" value="Small_GTPase"/>
</dbReference>
<dbReference type="Gene3D" id="3.40.50.300">
    <property type="entry name" value="P-loop containing nucleotide triphosphate hydrolases"/>
    <property type="match status" value="1"/>
</dbReference>
<evidence type="ECO:0000313" key="4">
    <source>
        <dbReference type="Proteomes" id="UP000434172"/>
    </source>
</evidence>
<dbReference type="PANTHER" id="PTHR24072">
    <property type="entry name" value="RHO FAMILY GTPASE"/>
    <property type="match status" value="1"/>
</dbReference>
<evidence type="ECO:0000256" key="1">
    <source>
        <dbReference type="ARBA" id="ARBA00022741"/>
    </source>
</evidence>
<dbReference type="SMART" id="SM00174">
    <property type="entry name" value="RHO"/>
    <property type="match status" value="1"/>
</dbReference>
<dbReference type="AlphaFoldDB" id="A0A8H3WS07"/>
<comment type="caution">
    <text evidence="3">The sequence shown here is derived from an EMBL/GenBank/DDBJ whole genome shotgun (WGS) entry which is preliminary data.</text>
</comment>
<dbReference type="SUPFAM" id="SSF52540">
    <property type="entry name" value="P-loop containing nucleoside triphosphate hydrolases"/>
    <property type="match status" value="1"/>
</dbReference>
<dbReference type="InterPro" id="IPR003578">
    <property type="entry name" value="Small_GTPase_Rho"/>
</dbReference>
<dbReference type="GO" id="GO:0005525">
    <property type="term" value="F:GTP binding"/>
    <property type="evidence" value="ECO:0007669"/>
    <property type="project" value="UniProtKB-KW"/>
</dbReference>
<keyword evidence="4" id="KW-1185">Reference proteome</keyword>
<dbReference type="Proteomes" id="UP000434172">
    <property type="component" value="Unassembled WGS sequence"/>
</dbReference>
<organism evidence="3 4">
    <name type="scientific">Colletotrichum asianum</name>
    <dbReference type="NCBI Taxonomy" id="702518"/>
    <lineage>
        <taxon>Eukaryota</taxon>
        <taxon>Fungi</taxon>
        <taxon>Dikarya</taxon>
        <taxon>Ascomycota</taxon>
        <taxon>Pezizomycotina</taxon>
        <taxon>Sordariomycetes</taxon>
        <taxon>Hypocreomycetidae</taxon>
        <taxon>Glomerellales</taxon>
        <taxon>Glomerellaceae</taxon>
        <taxon>Colletotrichum</taxon>
        <taxon>Colletotrichum gloeosporioides species complex</taxon>
    </lineage>
</organism>
<keyword evidence="1" id="KW-0547">Nucleotide-binding</keyword>
<evidence type="ECO:0000256" key="2">
    <source>
        <dbReference type="ARBA" id="ARBA00023134"/>
    </source>
</evidence>
<protein>
    <submittedName>
        <fullName evidence="3">Rho GTPase</fullName>
    </submittedName>
</protein>
<keyword evidence="2" id="KW-0342">GTP-binding</keyword>
<reference evidence="3 4" key="1">
    <citation type="submission" date="2019-12" db="EMBL/GenBank/DDBJ databases">
        <title>A genome sequence resource for the geographically widespread anthracnose pathogen Colletotrichum asianum.</title>
        <authorList>
            <person name="Meng Y."/>
        </authorList>
    </citation>
    <scope>NUCLEOTIDE SEQUENCE [LARGE SCALE GENOMIC DNA]</scope>
    <source>
        <strain evidence="3 4">ICMP 18580</strain>
    </source>
</reference>
<dbReference type="Pfam" id="PF00071">
    <property type="entry name" value="Ras"/>
    <property type="match status" value="1"/>
</dbReference>
<dbReference type="GO" id="GO:0003924">
    <property type="term" value="F:GTPase activity"/>
    <property type="evidence" value="ECO:0007669"/>
    <property type="project" value="InterPro"/>
</dbReference>